<dbReference type="OrthoDB" id="9806937at2"/>
<dbReference type="AlphaFoldDB" id="A0A1I7ADY3"/>
<dbReference type="Pfam" id="PF13520">
    <property type="entry name" value="AA_permease_2"/>
    <property type="match status" value="1"/>
</dbReference>
<accession>A0A1I7ADY3</accession>
<feature type="transmembrane region" description="Helical" evidence="5">
    <location>
        <begin position="12"/>
        <end position="32"/>
    </location>
</feature>
<keyword evidence="4 5" id="KW-0472">Membrane</keyword>
<organism evidence="6 7">
    <name type="scientific">Lishizhenia tianjinensis</name>
    <dbReference type="NCBI Taxonomy" id="477690"/>
    <lineage>
        <taxon>Bacteria</taxon>
        <taxon>Pseudomonadati</taxon>
        <taxon>Bacteroidota</taxon>
        <taxon>Flavobacteriia</taxon>
        <taxon>Flavobacteriales</taxon>
        <taxon>Crocinitomicaceae</taxon>
        <taxon>Lishizhenia</taxon>
    </lineage>
</organism>
<dbReference type="Gene3D" id="1.20.1740.10">
    <property type="entry name" value="Amino acid/polyamine transporter I"/>
    <property type="match status" value="1"/>
</dbReference>
<dbReference type="GO" id="GO:0015179">
    <property type="term" value="F:L-amino acid transmembrane transporter activity"/>
    <property type="evidence" value="ECO:0007669"/>
    <property type="project" value="TreeGrafter"/>
</dbReference>
<keyword evidence="7" id="KW-1185">Reference proteome</keyword>
<feature type="transmembrane region" description="Helical" evidence="5">
    <location>
        <begin position="286"/>
        <end position="311"/>
    </location>
</feature>
<reference evidence="6 7" key="1">
    <citation type="submission" date="2016-10" db="EMBL/GenBank/DDBJ databases">
        <authorList>
            <person name="de Groot N.N."/>
        </authorList>
    </citation>
    <scope>NUCLEOTIDE SEQUENCE [LARGE SCALE GENOMIC DNA]</scope>
    <source>
        <strain evidence="6 7">CGMCC 1.7005</strain>
    </source>
</reference>
<evidence type="ECO:0000256" key="3">
    <source>
        <dbReference type="ARBA" id="ARBA00022989"/>
    </source>
</evidence>
<evidence type="ECO:0000313" key="6">
    <source>
        <dbReference type="EMBL" id="SFT73151.1"/>
    </source>
</evidence>
<evidence type="ECO:0000313" key="7">
    <source>
        <dbReference type="Proteomes" id="UP000236454"/>
    </source>
</evidence>
<evidence type="ECO:0000256" key="4">
    <source>
        <dbReference type="ARBA" id="ARBA00023136"/>
    </source>
</evidence>
<dbReference type="PIRSF" id="PIRSF006060">
    <property type="entry name" value="AA_transporter"/>
    <property type="match status" value="1"/>
</dbReference>
<dbReference type="InterPro" id="IPR002293">
    <property type="entry name" value="AA/rel_permease1"/>
</dbReference>
<dbReference type="InterPro" id="IPR050598">
    <property type="entry name" value="AminoAcid_Transporter"/>
</dbReference>
<dbReference type="PROSITE" id="PS51257">
    <property type="entry name" value="PROKAR_LIPOPROTEIN"/>
    <property type="match status" value="1"/>
</dbReference>
<feature type="transmembrane region" description="Helical" evidence="5">
    <location>
        <begin position="93"/>
        <end position="114"/>
    </location>
</feature>
<sequence length="449" mass="49241">MAKLKQNSAKKISVFGLTMVVVGACIGSGIFLSPQSVANYIGEENHILWAWLIGGGVAFCGALTYSELVGLFPKAGGIYVFLKETYGKRMAFLYGWIVLSVITSGSIAALVIASSSYLNTLLGSPFSQQEVIIIALLMIAFNTLIHVRGIKLGEIFINILSVLKIVGIFLLIAAGLYFINREAGEIAPTPEVAKSSSDLWIGVALSMIPVMWSFGGFQHASFLAADAKNPKKSVPLSMLIGVAFVTLCYWLCNYTYIQVLGVEGLMSSTKPAVDTMNLILDQGGTLVSLLIVISTFGSAFIFTMSAPRIYYAMSKDQVFFKWTAKRHKKYDTPANAIMVQSFWSAVLLVFWGSFENLINYVTFIEWIFLLLAGLGVFYFRRVKDKKDYSFRIPLGPIIPAVFALVVIGFLVAVLSDGNKPALYGCILLAVGLLVYEIFKRKNRSEISNK</sequence>
<dbReference type="PANTHER" id="PTHR11785">
    <property type="entry name" value="AMINO ACID TRANSPORTER"/>
    <property type="match status" value="1"/>
</dbReference>
<protein>
    <submittedName>
        <fullName evidence="6">Basic amino acid/polyamine antiporter, APA family</fullName>
    </submittedName>
</protein>
<dbReference type="Proteomes" id="UP000236454">
    <property type="component" value="Unassembled WGS sequence"/>
</dbReference>
<dbReference type="EMBL" id="FPAS01000003">
    <property type="protein sequence ID" value="SFT73151.1"/>
    <property type="molecule type" value="Genomic_DNA"/>
</dbReference>
<keyword evidence="3 5" id="KW-1133">Transmembrane helix</keyword>
<feature type="transmembrane region" description="Helical" evidence="5">
    <location>
        <begin position="332"/>
        <end position="351"/>
    </location>
</feature>
<keyword evidence="2 5" id="KW-0812">Transmembrane</keyword>
<gene>
    <name evidence="6" type="ORF">SAMN05216474_1991</name>
</gene>
<dbReference type="RefSeq" id="WP_090248986.1">
    <property type="nucleotide sequence ID" value="NZ_FPAS01000003.1"/>
</dbReference>
<feature type="transmembrane region" description="Helical" evidence="5">
    <location>
        <begin position="357"/>
        <end position="380"/>
    </location>
</feature>
<feature type="transmembrane region" description="Helical" evidence="5">
    <location>
        <begin position="126"/>
        <end position="145"/>
    </location>
</feature>
<dbReference type="GO" id="GO:0016020">
    <property type="term" value="C:membrane"/>
    <property type="evidence" value="ECO:0007669"/>
    <property type="project" value="UniProtKB-SubCell"/>
</dbReference>
<feature type="transmembrane region" description="Helical" evidence="5">
    <location>
        <begin position="199"/>
        <end position="224"/>
    </location>
</feature>
<proteinExistence type="predicted"/>
<feature type="transmembrane region" description="Helical" evidence="5">
    <location>
        <begin position="47"/>
        <end position="72"/>
    </location>
</feature>
<feature type="transmembrane region" description="Helical" evidence="5">
    <location>
        <begin position="420"/>
        <end position="438"/>
    </location>
</feature>
<evidence type="ECO:0000256" key="5">
    <source>
        <dbReference type="SAM" id="Phobius"/>
    </source>
</evidence>
<feature type="transmembrane region" description="Helical" evidence="5">
    <location>
        <begin position="157"/>
        <end position="179"/>
    </location>
</feature>
<feature type="transmembrane region" description="Helical" evidence="5">
    <location>
        <begin position="236"/>
        <end position="257"/>
    </location>
</feature>
<name>A0A1I7ADY3_9FLAO</name>
<dbReference type="PANTHER" id="PTHR11785:SF512">
    <property type="entry name" value="SOBREMESA, ISOFORM B"/>
    <property type="match status" value="1"/>
</dbReference>
<evidence type="ECO:0000256" key="2">
    <source>
        <dbReference type="ARBA" id="ARBA00022692"/>
    </source>
</evidence>
<comment type="subcellular location">
    <subcellularLocation>
        <location evidence="1">Membrane</location>
        <topology evidence="1">Multi-pass membrane protein</topology>
    </subcellularLocation>
</comment>
<evidence type="ECO:0000256" key="1">
    <source>
        <dbReference type="ARBA" id="ARBA00004141"/>
    </source>
</evidence>
<feature type="transmembrane region" description="Helical" evidence="5">
    <location>
        <begin position="392"/>
        <end position="414"/>
    </location>
</feature>
<dbReference type="STRING" id="477690.SAMN05216474_1991"/>